<comment type="caution">
    <text evidence="2">The sequence shown here is derived from an EMBL/GenBank/DDBJ whole genome shotgun (WGS) entry which is preliminary data.</text>
</comment>
<name>X6MZW0_RETFI</name>
<evidence type="ECO:0000256" key="1">
    <source>
        <dbReference type="SAM" id="MobiDB-lite"/>
    </source>
</evidence>
<feature type="compositionally biased region" description="Polar residues" evidence="1">
    <location>
        <begin position="67"/>
        <end position="76"/>
    </location>
</feature>
<feature type="non-terminal residue" evidence="2">
    <location>
        <position position="192"/>
    </location>
</feature>
<feature type="compositionally biased region" description="Basic and acidic residues" evidence="1">
    <location>
        <begin position="77"/>
        <end position="102"/>
    </location>
</feature>
<gene>
    <name evidence="2" type="ORF">RFI_17665</name>
</gene>
<keyword evidence="3" id="KW-1185">Reference proteome</keyword>
<organism evidence="2 3">
    <name type="scientific">Reticulomyxa filosa</name>
    <dbReference type="NCBI Taxonomy" id="46433"/>
    <lineage>
        <taxon>Eukaryota</taxon>
        <taxon>Sar</taxon>
        <taxon>Rhizaria</taxon>
        <taxon>Retaria</taxon>
        <taxon>Foraminifera</taxon>
        <taxon>Monothalamids</taxon>
        <taxon>Reticulomyxidae</taxon>
        <taxon>Reticulomyxa</taxon>
    </lineage>
</organism>
<evidence type="ECO:0000313" key="3">
    <source>
        <dbReference type="Proteomes" id="UP000023152"/>
    </source>
</evidence>
<accession>X6MZW0</accession>
<sequence>KKKKKKKKKKDEDNPRINIRTRANNTSSLSSSSSSVAAAAAVSASAPASASDAPASSSSSNTSDLSTNPAVNSEQQMKSDEEYARHLSEEFKKEDQERERQQRLRQHQRQSSSRSSHGTAHHGSTSRDNQASGTVSNPNQTLSDSFGNENSATSSRGIPAFEFFGNVLFSSYVLKEDNIYAHIDMYIYICIY</sequence>
<protein>
    <submittedName>
        <fullName evidence="2">Vitellogenin B1</fullName>
    </submittedName>
</protein>
<proteinExistence type="predicted"/>
<dbReference type="AlphaFoldDB" id="X6MZW0"/>
<feature type="compositionally biased region" description="Low complexity" evidence="1">
    <location>
        <begin position="23"/>
        <end position="66"/>
    </location>
</feature>
<feature type="compositionally biased region" description="Low complexity" evidence="1">
    <location>
        <begin position="109"/>
        <end position="127"/>
    </location>
</feature>
<feature type="compositionally biased region" description="Polar residues" evidence="1">
    <location>
        <begin position="128"/>
        <end position="151"/>
    </location>
</feature>
<dbReference type="Proteomes" id="UP000023152">
    <property type="component" value="Unassembled WGS sequence"/>
</dbReference>
<feature type="region of interest" description="Disordered" evidence="1">
    <location>
        <begin position="1"/>
        <end position="151"/>
    </location>
</feature>
<dbReference type="EMBL" id="ASPP01013522">
    <property type="protein sequence ID" value="ETO19565.1"/>
    <property type="molecule type" value="Genomic_DNA"/>
</dbReference>
<evidence type="ECO:0000313" key="2">
    <source>
        <dbReference type="EMBL" id="ETO19565.1"/>
    </source>
</evidence>
<feature type="non-terminal residue" evidence="2">
    <location>
        <position position="1"/>
    </location>
</feature>
<reference evidence="2 3" key="1">
    <citation type="journal article" date="2013" name="Curr. Biol.">
        <title>The Genome of the Foraminiferan Reticulomyxa filosa.</title>
        <authorList>
            <person name="Glockner G."/>
            <person name="Hulsmann N."/>
            <person name="Schleicher M."/>
            <person name="Noegel A.A."/>
            <person name="Eichinger L."/>
            <person name="Gallinger C."/>
            <person name="Pawlowski J."/>
            <person name="Sierra R."/>
            <person name="Euteneuer U."/>
            <person name="Pillet L."/>
            <person name="Moustafa A."/>
            <person name="Platzer M."/>
            <person name="Groth M."/>
            <person name="Szafranski K."/>
            <person name="Schliwa M."/>
        </authorList>
    </citation>
    <scope>NUCLEOTIDE SEQUENCE [LARGE SCALE GENOMIC DNA]</scope>
</reference>